<dbReference type="Proteomes" id="UP000266313">
    <property type="component" value="Chromosome"/>
</dbReference>
<dbReference type="EMBL" id="AP017928">
    <property type="protein sequence ID" value="BBA34502.1"/>
    <property type="molecule type" value="Genomic_DNA"/>
</dbReference>
<gene>
    <name evidence="1" type="ORF">sS8_2551</name>
</gene>
<organism evidence="1 2">
    <name type="scientific">Methylocaldum marinum</name>
    <dbReference type="NCBI Taxonomy" id="1432792"/>
    <lineage>
        <taxon>Bacteria</taxon>
        <taxon>Pseudomonadati</taxon>
        <taxon>Pseudomonadota</taxon>
        <taxon>Gammaproteobacteria</taxon>
        <taxon>Methylococcales</taxon>
        <taxon>Methylococcaceae</taxon>
        <taxon>Methylocaldum</taxon>
    </lineage>
</organism>
<evidence type="ECO:0000313" key="1">
    <source>
        <dbReference type="EMBL" id="BBA34502.1"/>
    </source>
</evidence>
<name>A0A250KSG2_9GAMM</name>
<keyword evidence="2" id="KW-1185">Reference proteome</keyword>
<evidence type="ECO:0000313" key="2">
    <source>
        <dbReference type="Proteomes" id="UP000266313"/>
    </source>
</evidence>
<sequence>MSRQPYRSMIDREIAAHIWKEAGRYIVTLEPRELEGADVLRACRLLNLAYSRIIDCEMSDQLEAAKQARTAEKH</sequence>
<proteinExistence type="predicted"/>
<protein>
    <submittedName>
        <fullName evidence="1">Uncharacterized protein</fullName>
    </submittedName>
</protein>
<reference evidence="1 2" key="1">
    <citation type="submission" date="2016-12" db="EMBL/GenBank/DDBJ databases">
        <title>Genome sequencing of Methylocaldum marinum.</title>
        <authorList>
            <person name="Takeuchi M."/>
            <person name="Kamagata Y."/>
            <person name="Hiraoka S."/>
            <person name="Oshima K."/>
            <person name="Hattori M."/>
            <person name="Iwasaki W."/>
        </authorList>
    </citation>
    <scope>NUCLEOTIDE SEQUENCE [LARGE SCALE GENOMIC DNA]</scope>
    <source>
        <strain evidence="1 2">S8</strain>
    </source>
</reference>
<dbReference type="KEGG" id="mmai:sS8_2551"/>
<dbReference type="RefSeq" id="WP_119629894.1">
    <property type="nucleotide sequence ID" value="NZ_AP017928.1"/>
</dbReference>
<dbReference type="AlphaFoldDB" id="A0A250KSG2"/>
<accession>A0A250KSG2</accession>